<accession>A0AAJ0IAK1</accession>
<organism evidence="1 2">
    <name type="scientific">Neurospora hispaniola</name>
    <dbReference type="NCBI Taxonomy" id="588809"/>
    <lineage>
        <taxon>Eukaryota</taxon>
        <taxon>Fungi</taxon>
        <taxon>Dikarya</taxon>
        <taxon>Ascomycota</taxon>
        <taxon>Pezizomycotina</taxon>
        <taxon>Sordariomycetes</taxon>
        <taxon>Sordariomycetidae</taxon>
        <taxon>Sordariales</taxon>
        <taxon>Sordariaceae</taxon>
        <taxon>Neurospora</taxon>
    </lineage>
</organism>
<comment type="caution">
    <text evidence="1">The sequence shown here is derived from an EMBL/GenBank/DDBJ whole genome shotgun (WGS) entry which is preliminary data.</text>
</comment>
<dbReference type="Proteomes" id="UP001285908">
    <property type="component" value="Unassembled WGS sequence"/>
</dbReference>
<keyword evidence="2" id="KW-1185">Reference proteome</keyword>
<sequence length="82" mass="9147">HDYQPLTAETSVAVDNGNRRLLGGHKANFVLASKNIKYQEQLFSIIRNAFRNRSYDGWCQGKIPAASMSSDLNCWLGLGCKT</sequence>
<name>A0AAJ0IAK1_9PEZI</name>
<dbReference type="AlphaFoldDB" id="A0AAJ0IAK1"/>
<dbReference type="RefSeq" id="XP_062694481.1">
    <property type="nucleotide sequence ID" value="XM_062834830.1"/>
</dbReference>
<dbReference type="EMBL" id="JAULSX010000003">
    <property type="protein sequence ID" value="KAK3495052.1"/>
    <property type="molecule type" value="Genomic_DNA"/>
</dbReference>
<feature type="non-terminal residue" evidence="1">
    <location>
        <position position="1"/>
    </location>
</feature>
<protein>
    <submittedName>
        <fullName evidence="1">Uncharacterized protein</fullName>
    </submittedName>
</protein>
<evidence type="ECO:0000313" key="1">
    <source>
        <dbReference type="EMBL" id="KAK3495052.1"/>
    </source>
</evidence>
<proteinExistence type="predicted"/>
<reference evidence="1 2" key="1">
    <citation type="journal article" date="2023" name="Mol. Phylogenet. Evol.">
        <title>Genome-scale phylogeny and comparative genomics of the fungal order Sordariales.</title>
        <authorList>
            <person name="Hensen N."/>
            <person name="Bonometti L."/>
            <person name="Westerberg I."/>
            <person name="Brannstrom I.O."/>
            <person name="Guillou S."/>
            <person name="Cros-Aarteil S."/>
            <person name="Calhoun S."/>
            <person name="Haridas S."/>
            <person name="Kuo A."/>
            <person name="Mondo S."/>
            <person name="Pangilinan J."/>
            <person name="Riley R."/>
            <person name="LaButti K."/>
            <person name="Andreopoulos B."/>
            <person name="Lipzen A."/>
            <person name="Chen C."/>
            <person name="Yan M."/>
            <person name="Daum C."/>
            <person name="Ng V."/>
            <person name="Clum A."/>
            <person name="Steindorff A."/>
            <person name="Ohm R.A."/>
            <person name="Martin F."/>
            <person name="Silar P."/>
            <person name="Natvig D.O."/>
            <person name="Lalanne C."/>
            <person name="Gautier V."/>
            <person name="Ament-Velasquez S.L."/>
            <person name="Kruys A."/>
            <person name="Hutchinson M.I."/>
            <person name="Powell A.J."/>
            <person name="Barry K."/>
            <person name="Miller A.N."/>
            <person name="Grigoriev I.V."/>
            <person name="Debuchy R."/>
            <person name="Gladieux P."/>
            <person name="Hiltunen Thoren M."/>
            <person name="Johannesson H."/>
        </authorList>
    </citation>
    <scope>NUCLEOTIDE SEQUENCE [LARGE SCALE GENOMIC DNA]</scope>
    <source>
        <strain evidence="1 2">FGSC 10403</strain>
    </source>
</reference>
<dbReference type="GeneID" id="87872452"/>
<gene>
    <name evidence="1" type="ORF">B0T23DRAFT_314927</name>
</gene>
<evidence type="ECO:0000313" key="2">
    <source>
        <dbReference type="Proteomes" id="UP001285908"/>
    </source>
</evidence>